<dbReference type="Gene3D" id="3.30.360.10">
    <property type="entry name" value="Dihydrodipicolinate Reductase, domain 2"/>
    <property type="match status" value="1"/>
</dbReference>
<evidence type="ECO:0000259" key="5">
    <source>
        <dbReference type="Pfam" id="PF22725"/>
    </source>
</evidence>
<protein>
    <submittedName>
        <fullName evidence="6">Gfo/Idh/MocA family oxidoreductase</fullName>
    </submittedName>
</protein>
<dbReference type="InterPro" id="IPR055170">
    <property type="entry name" value="GFO_IDH_MocA-like_dom"/>
</dbReference>
<evidence type="ECO:0000259" key="4">
    <source>
        <dbReference type="Pfam" id="PF01408"/>
    </source>
</evidence>
<dbReference type="SUPFAM" id="SSF51735">
    <property type="entry name" value="NAD(P)-binding Rossmann-fold domains"/>
    <property type="match status" value="1"/>
</dbReference>
<feature type="region of interest" description="Disordered" evidence="3">
    <location>
        <begin position="390"/>
        <end position="411"/>
    </location>
</feature>
<evidence type="ECO:0000313" key="7">
    <source>
        <dbReference type="Proteomes" id="UP001501594"/>
    </source>
</evidence>
<keyword evidence="7" id="KW-1185">Reference proteome</keyword>
<dbReference type="PANTHER" id="PTHR43818:SF11">
    <property type="entry name" value="BCDNA.GH03377"/>
    <property type="match status" value="1"/>
</dbReference>
<evidence type="ECO:0000313" key="6">
    <source>
        <dbReference type="EMBL" id="GAA4267013.1"/>
    </source>
</evidence>
<dbReference type="InterPro" id="IPR050463">
    <property type="entry name" value="Gfo/Idh/MocA_oxidrdct_glycsds"/>
</dbReference>
<dbReference type="Pfam" id="PF01408">
    <property type="entry name" value="GFO_IDH_MocA"/>
    <property type="match status" value="1"/>
</dbReference>
<dbReference type="Pfam" id="PF22725">
    <property type="entry name" value="GFO_IDH_MocA_C3"/>
    <property type="match status" value="1"/>
</dbReference>
<comment type="caution">
    <text evidence="6">The sequence shown here is derived from an EMBL/GenBank/DDBJ whole genome shotgun (WGS) entry which is preliminary data.</text>
</comment>
<reference evidence="7" key="1">
    <citation type="journal article" date="2019" name="Int. J. Syst. Evol. Microbiol.">
        <title>The Global Catalogue of Microorganisms (GCM) 10K type strain sequencing project: providing services to taxonomists for standard genome sequencing and annotation.</title>
        <authorList>
            <consortium name="The Broad Institute Genomics Platform"/>
            <consortium name="The Broad Institute Genome Sequencing Center for Infectious Disease"/>
            <person name="Wu L."/>
            <person name="Ma J."/>
        </authorList>
    </citation>
    <scope>NUCLEOTIDE SEQUENCE [LARGE SCALE GENOMIC DNA]</scope>
    <source>
        <strain evidence="7">JCM 17442</strain>
    </source>
</reference>
<dbReference type="RefSeq" id="WP_344796903.1">
    <property type="nucleotide sequence ID" value="NZ_BAABAU010000003.1"/>
</dbReference>
<name>A0ABP8E464_9MICO</name>
<accession>A0ABP8E464</accession>
<evidence type="ECO:0000256" key="1">
    <source>
        <dbReference type="ARBA" id="ARBA00023002"/>
    </source>
</evidence>
<dbReference type="InterPro" id="IPR000683">
    <property type="entry name" value="Gfo/Idh/MocA-like_OxRdtase_N"/>
</dbReference>
<evidence type="ECO:0000256" key="3">
    <source>
        <dbReference type="SAM" id="MobiDB-lite"/>
    </source>
</evidence>
<evidence type="ECO:0000256" key="2">
    <source>
        <dbReference type="ARBA" id="ARBA00023027"/>
    </source>
</evidence>
<dbReference type="SUPFAM" id="SSF55347">
    <property type="entry name" value="Glyceraldehyde-3-phosphate dehydrogenase-like, C-terminal domain"/>
    <property type="match status" value="1"/>
</dbReference>
<keyword evidence="2" id="KW-0520">NAD</keyword>
<dbReference type="PANTHER" id="PTHR43818">
    <property type="entry name" value="BCDNA.GH03377"/>
    <property type="match status" value="1"/>
</dbReference>
<dbReference type="Proteomes" id="UP001501594">
    <property type="component" value="Unassembled WGS sequence"/>
</dbReference>
<dbReference type="InterPro" id="IPR036291">
    <property type="entry name" value="NAD(P)-bd_dom_sf"/>
</dbReference>
<gene>
    <name evidence="6" type="ORF">GCM10022256_26250</name>
</gene>
<sequence length="411" mass="43324">MTKRSIGVGLISVGWMGRLHSKAYASIRYAYPGASFAPRLVVAADSVQANADHAVDVLGYERATLDYREVLADPEVDVVSICAPNFLHREFALAAAAAGKPFWIEKPTGRDAGETQDIVEAALAADVVTAVGFTYRQAPAVQHARRLIAEGRLGEVTNVKVSMLADYSADPLGAHTWRYETARAGSGVLGDLLSHGIDLATHLVAPVGEVTALTQTVIPERPKPSGATVGHVTASADDPLLPVENEDYASMLVRFAGSRAVGFLEASRVAVGPRSDYALEVYGTEGSLRWTFAAMNELQVCLGRGGDVHGYTTVLAQAGDGDYAHFQPGPGISMGFDDLKTVEAHQFLESVATARQVAPSVADALRAARVVEAAETSAADGAWHLVAAPGSEESPEHAAGMEHTRRLSGQG</sequence>
<keyword evidence="1" id="KW-0560">Oxidoreductase</keyword>
<organism evidence="6 7">
    <name type="scientific">Frondihabitans peucedani</name>
    <dbReference type="NCBI Taxonomy" id="598626"/>
    <lineage>
        <taxon>Bacteria</taxon>
        <taxon>Bacillati</taxon>
        <taxon>Actinomycetota</taxon>
        <taxon>Actinomycetes</taxon>
        <taxon>Micrococcales</taxon>
        <taxon>Microbacteriaceae</taxon>
        <taxon>Frondihabitans</taxon>
    </lineage>
</organism>
<feature type="domain" description="Gfo/Idh/MocA-like oxidoreductase N-terminal" evidence="4">
    <location>
        <begin position="7"/>
        <end position="133"/>
    </location>
</feature>
<feature type="domain" description="GFO/IDH/MocA-like oxidoreductase" evidence="5">
    <location>
        <begin position="141"/>
        <end position="289"/>
    </location>
</feature>
<feature type="compositionally biased region" description="Basic and acidic residues" evidence="3">
    <location>
        <begin position="394"/>
        <end position="405"/>
    </location>
</feature>
<dbReference type="EMBL" id="BAABAU010000003">
    <property type="protein sequence ID" value="GAA4267013.1"/>
    <property type="molecule type" value="Genomic_DNA"/>
</dbReference>
<proteinExistence type="predicted"/>
<dbReference type="Gene3D" id="3.40.50.720">
    <property type="entry name" value="NAD(P)-binding Rossmann-like Domain"/>
    <property type="match status" value="1"/>
</dbReference>